<evidence type="ECO:0000313" key="6">
    <source>
        <dbReference type="EMBL" id="MDT0685008.1"/>
    </source>
</evidence>
<dbReference type="RefSeq" id="WP_311498447.1">
    <property type="nucleotide sequence ID" value="NZ_JAVRHN010000001.1"/>
</dbReference>
<dbReference type="Proteomes" id="UP001253848">
    <property type="component" value="Unassembled WGS sequence"/>
</dbReference>
<dbReference type="InterPro" id="IPR002372">
    <property type="entry name" value="PQQ_rpt_dom"/>
</dbReference>
<keyword evidence="1 4" id="KW-0349">Heme</keyword>
<gene>
    <name evidence="6" type="ORF">RM541_01435</name>
</gene>
<dbReference type="InterPro" id="IPR036909">
    <property type="entry name" value="Cyt_c-like_dom_sf"/>
</dbReference>
<dbReference type="Gene3D" id="1.10.760.10">
    <property type="entry name" value="Cytochrome c-like domain"/>
    <property type="match status" value="1"/>
</dbReference>
<dbReference type="Pfam" id="PF13442">
    <property type="entry name" value="Cytochrome_CBB3"/>
    <property type="match status" value="1"/>
</dbReference>
<keyword evidence="2 4" id="KW-0479">Metal-binding</keyword>
<keyword evidence="3 4" id="KW-0408">Iron</keyword>
<evidence type="ECO:0000256" key="4">
    <source>
        <dbReference type="PROSITE-ProRule" id="PRU00433"/>
    </source>
</evidence>
<evidence type="ECO:0000256" key="3">
    <source>
        <dbReference type="ARBA" id="ARBA00023004"/>
    </source>
</evidence>
<proteinExistence type="predicted"/>
<dbReference type="EMBL" id="JAVRHN010000001">
    <property type="protein sequence ID" value="MDT0685008.1"/>
    <property type="molecule type" value="Genomic_DNA"/>
</dbReference>
<evidence type="ECO:0000256" key="1">
    <source>
        <dbReference type="ARBA" id="ARBA00022617"/>
    </source>
</evidence>
<accession>A0ABU3DMR7</accession>
<feature type="domain" description="Cytochrome c" evidence="5">
    <location>
        <begin position="35"/>
        <end position="138"/>
    </location>
</feature>
<dbReference type="SUPFAM" id="SSF46626">
    <property type="entry name" value="Cytochrome c"/>
    <property type="match status" value="1"/>
</dbReference>
<organism evidence="6 7">
    <name type="scientific">Autumnicola psychrophila</name>
    <dbReference type="NCBI Taxonomy" id="3075592"/>
    <lineage>
        <taxon>Bacteria</taxon>
        <taxon>Pseudomonadati</taxon>
        <taxon>Bacteroidota</taxon>
        <taxon>Flavobacteriia</taxon>
        <taxon>Flavobacteriales</taxon>
        <taxon>Flavobacteriaceae</taxon>
        <taxon>Autumnicola</taxon>
    </lineage>
</organism>
<name>A0ABU3DMR7_9FLAO</name>
<protein>
    <submittedName>
        <fullName evidence="6">C-type cytochrome</fullName>
    </submittedName>
</protein>
<keyword evidence="7" id="KW-1185">Reference proteome</keyword>
<evidence type="ECO:0000256" key="2">
    <source>
        <dbReference type="ARBA" id="ARBA00022723"/>
    </source>
</evidence>
<comment type="caution">
    <text evidence="6">The sequence shown here is derived from an EMBL/GenBank/DDBJ whole genome shotgun (WGS) entry which is preliminary data.</text>
</comment>
<dbReference type="InterPro" id="IPR009056">
    <property type="entry name" value="Cyt_c-like_dom"/>
</dbReference>
<dbReference type="Pfam" id="PF01011">
    <property type="entry name" value="PQQ"/>
    <property type="match status" value="1"/>
</dbReference>
<evidence type="ECO:0000313" key="7">
    <source>
        <dbReference type="Proteomes" id="UP001253848"/>
    </source>
</evidence>
<sequence>MDTTTTGLFKPPSDKYEAIMMPGALGGANYGNTTANLNNGMMYIMTQEYASIYHLKKVEKPKNELSKKDVDKVKYSCISCHGPNMEGGVGPSLLNLDNAIFYDEFENIVINGKGVMPGEVHIDEITLKALFQYLGGNPDRRRFRRGEDKEESIEGPVWHLEEFTYRKTNKGEHQWRRILRV</sequence>
<reference evidence="6 7" key="1">
    <citation type="submission" date="2023-09" db="EMBL/GenBank/DDBJ databases">
        <authorList>
            <person name="Rey-Velasco X."/>
        </authorList>
    </citation>
    <scope>NUCLEOTIDE SEQUENCE [LARGE SCALE GENOMIC DNA]</scope>
    <source>
        <strain evidence="6 7">F225</strain>
    </source>
</reference>
<dbReference type="PROSITE" id="PS51007">
    <property type="entry name" value="CYTC"/>
    <property type="match status" value="1"/>
</dbReference>
<evidence type="ECO:0000259" key="5">
    <source>
        <dbReference type="PROSITE" id="PS51007"/>
    </source>
</evidence>